<accession>A0A812M2W0</accession>
<reference evidence="3" key="1">
    <citation type="submission" date="2021-02" db="EMBL/GenBank/DDBJ databases">
        <authorList>
            <person name="Dougan E. K."/>
            <person name="Rhodes N."/>
            <person name="Thang M."/>
            <person name="Chan C."/>
        </authorList>
    </citation>
    <scope>NUCLEOTIDE SEQUENCE</scope>
</reference>
<dbReference type="OrthoDB" id="433938at2759"/>
<sequence>MADGPMKMAKELRTYLAEDLGLTVKPHKALTEPQVTFAVMLGLMREQATESRRTPKVPCYFINRFPDQLTGTWATTPEGRLVQVLVDAGGPHMDKHKMWRLVLFTWLGAGGVHGQPWQELCAIPAIMMYSRKLQQKQPWEVMKYAMMCVQRSSNRLLSFFGSDGRDKGLRFSRDYFRMLALWHDSVPTLTAAFAQGSESFLQAMKKVRGFGELTQKEVFSYLGVSSHPSFRAMAAEAIPFGPGAKQGALVFLGAKSELLRAATRLRPHLQDCMRQHFPHVHADVSVTDIEIFLCYGLTYAKMACKLRAELAGNRFCKIPYGVACHRADSIAWTPAGWTTWAAGKERAALPHRQFALASAPPARSRKSPASLARHWRLDSLAKHFEQISAKRALSEAGVDNGGGPGSKKRPAASAELRDPTGSRSPSSNVDGGRITVQFAPGEALPPGFMAVPALGDVYLFVAAVAFAMATAGNLSVEHESVYKVL</sequence>
<evidence type="ECO:0000313" key="3">
    <source>
        <dbReference type="EMBL" id="CAE7257101.1"/>
    </source>
</evidence>
<comment type="caution">
    <text evidence="3">The sequence shown here is derived from an EMBL/GenBank/DDBJ whole genome shotgun (WGS) entry which is preliminary data.</text>
</comment>
<keyword evidence="2" id="KW-0472">Membrane</keyword>
<protein>
    <submittedName>
        <fullName evidence="3">Uncharacterized protein</fullName>
    </submittedName>
</protein>
<name>A0A812M2W0_9DINO</name>
<evidence type="ECO:0000256" key="1">
    <source>
        <dbReference type="SAM" id="MobiDB-lite"/>
    </source>
</evidence>
<dbReference type="EMBL" id="CAJNDS010001380">
    <property type="protein sequence ID" value="CAE7257101.1"/>
    <property type="molecule type" value="Genomic_DNA"/>
</dbReference>
<organism evidence="3 4">
    <name type="scientific">Symbiodinium natans</name>
    <dbReference type="NCBI Taxonomy" id="878477"/>
    <lineage>
        <taxon>Eukaryota</taxon>
        <taxon>Sar</taxon>
        <taxon>Alveolata</taxon>
        <taxon>Dinophyceae</taxon>
        <taxon>Suessiales</taxon>
        <taxon>Symbiodiniaceae</taxon>
        <taxon>Symbiodinium</taxon>
    </lineage>
</organism>
<evidence type="ECO:0000313" key="4">
    <source>
        <dbReference type="Proteomes" id="UP000604046"/>
    </source>
</evidence>
<feature type="region of interest" description="Disordered" evidence="1">
    <location>
        <begin position="395"/>
        <end position="433"/>
    </location>
</feature>
<keyword evidence="2" id="KW-1133">Transmembrane helix</keyword>
<feature type="transmembrane region" description="Helical" evidence="2">
    <location>
        <begin position="457"/>
        <end position="476"/>
    </location>
</feature>
<proteinExistence type="predicted"/>
<evidence type="ECO:0000256" key="2">
    <source>
        <dbReference type="SAM" id="Phobius"/>
    </source>
</evidence>
<keyword evidence="2" id="KW-0812">Transmembrane</keyword>
<dbReference type="Proteomes" id="UP000604046">
    <property type="component" value="Unassembled WGS sequence"/>
</dbReference>
<dbReference type="AlphaFoldDB" id="A0A812M2W0"/>
<gene>
    <name evidence="3" type="ORF">SNAT2548_LOCUS13247</name>
</gene>
<keyword evidence="4" id="KW-1185">Reference proteome</keyword>